<dbReference type="SMART" id="SM01132">
    <property type="entry name" value="DIL"/>
    <property type="match status" value="1"/>
</dbReference>
<protein>
    <recommendedName>
        <fullName evidence="3">Dilute domain-containing protein</fullName>
    </recommendedName>
</protein>
<evidence type="ECO:0000259" key="3">
    <source>
        <dbReference type="PROSITE" id="PS51126"/>
    </source>
</evidence>
<keyword evidence="1" id="KW-0040">ANK repeat</keyword>
<dbReference type="AlphaFoldDB" id="A0A1Y1XUG7"/>
<dbReference type="Pfam" id="PF01843">
    <property type="entry name" value="DIL"/>
    <property type="match status" value="1"/>
</dbReference>
<dbReference type="InterPro" id="IPR036770">
    <property type="entry name" value="Ankyrin_rpt-contain_sf"/>
</dbReference>
<feature type="domain" description="Dilute" evidence="3">
    <location>
        <begin position="296"/>
        <end position="587"/>
    </location>
</feature>
<feature type="region of interest" description="Disordered" evidence="2">
    <location>
        <begin position="590"/>
        <end position="656"/>
    </location>
</feature>
<dbReference type="STRING" id="1314790.A0A1Y1XUG7"/>
<evidence type="ECO:0000313" key="4">
    <source>
        <dbReference type="EMBL" id="ORX89399.1"/>
    </source>
</evidence>
<dbReference type="PANTHER" id="PTHR16027:SF6">
    <property type="entry name" value="DILUTE DOMAIN-CONTAINING PROTEIN"/>
    <property type="match status" value="1"/>
</dbReference>
<dbReference type="EMBL" id="MCFE01000448">
    <property type="protein sequence ID" value="ORX89399.1"/>
    <property type="molecule type" value="Genomic_DNA"/>
</dbReference>
<feature type="region of interest" description="Disordered" evidence="2">
    <location>
        <begin position="406"/>
        <end position="427"/>
    </location>
</feature>
<dbReference type="FunCoup" id="A0A1Y1XUG7">
    <property type="interactions" value="94"/>
</dbReference>
<dbReference type="PANTHER" id="PTHR16027">
    <property type="entry name" value="DILUTE DOMAIN-CONTAINING PROTEIN YPR089W"/>
    <property type="match status" value="1"/>
</dbReference>
<dbReference type="InParanoid" id="A0A1Y1XUG7"/>
<dbReference type="Gene3D" id="1.25.40.20">
    <property type="entry name" value="Ankyrin repeat-containing domain"/>
    <property type="match status" value="1"/>
</dbReference>
<sequence length="700" mass="78948">MSPSLLQYAEQFEDEEEILNGSSLSEEQKKLKLTRILRRASSNGDGKRVNRILSIARPYIDLDGQDDDGTNPLIYASCFGYLDVVFALLQAGANPNAQDKSGWTALMWATNNHHDAIVCMLVEHGASTTSKSATGRTVMDFVNHGINQDPIQNRRIAELLSDVHENKTERKPANRISAYYNSSRKELGSIIAETDILYKMAMNNVNGNEMDLANFRINDSGEVEGNFEEFVWDHIQPDQIFVFSPTKLPSLLNKVISRMKPHYTPEHKFIPANVLFLAARYAHSLVGPELLDELLSDTVRLTQKVVQVAEDDMSLLAFWISNCTLLLYYLKRDGELSVQTLDRQVDLSELVEKTYRIFVRGVQQKIEEVIESAMLSYDTLPGLNEVKFAGEKRRFFFPCMRSTTPNSTIGSTGSNSQKHKRRVSQRATILPRQKPASPRTINCILSSTLIVLQTYEVHPNIIHSTLNQLLHFVSGEMFNSIITQKEYCSRYKAIQIRMNLSVIEEWVLDNKLPKELNENFQDLRNLLQLIQCLSQQTDLLSFTEMMDKMEYMNLPQILMVVRLYNYEVDEVQLPESLSTFLLDLVEKEKVGSSESSPPPAGDGSDPSIPSSANGDAGPVATTTATADDTAITAADPSDAPPGPNRGVAEMEELKDPEKLLPFTLPTLAEMLSGWGREEFHEYVPFLPEDFLRQVDEEFEN</sequence>
<gene>
    <name evidence="4" type="ORF">K493DRAFT_289435</name>
</gene>
<feature type="repeat" description="ANK" evidence="1">
    <location>
        <begin position="68"/>
        <end position="100"/>
    </location>
</feature>
<organism evidence="4 5">
    <name type="scientific">Basidiobolus meristosporus CBS 931.73</name>
    <dbReference type="NCBI Taxonomy" id="1314790"/>
    <lineage>
        <taxon>Eukaryota</taxon>
        <taxon>Fungi</taxon>
        <taxon>Fungi incertae sedis</taxon>
        <taxon>Zoopagomycota</taxon>
        <taxon>Entomophthoromycotina</taxon>
        <taxon>Basidiobolomycetes</taxon>
        <taxon>Basidiobolales</taxon>
        <taxon>Basidiobolaceae</taxon>
        <taxon>Basidiobolus</taxon>
    </lineage>
</organism>
<name>A0A1Y1XUG7_9FUNG</name>
<proteinExistence type="predicted"/>
<dbReference type="OrthoDB" id="426293at2759"/>
<evidence type="ECO:0000256" key="1">
    <source>
        <dbReference type="PROSITE-ProRule" id="PRU00023"/>
    </source>
</evidence>
<feature type="repeat" description="ANK" evidence="1">
    <location>
        <begin position="101"/>
        <end position="133"/>
    </location>
</feature>
<dbReference type="PROSITE" id="PS51126">
    <property type="entry name" value="DILUTE"/>
    <property type="match status" value="1"/>
</dbReference>
<reference evidence="4 5" key="1">
    <citation type="submission" date="2016-07" db="EMBL/GenBank/DDBJ databases">
        <title>Pervasive Adenine N6-methylation of Active Genes in Fungi.</title>
        <authorList>
            <consortium name="DOE Joint Genome Institute"/>
            <person name="Mondo S.J."/>
            <person name="Dannebaum R.O."/>
            <person name="Kuo R.C."/>
            <person name="Labutti K."/>
            <person name="Haridas S."/>
            <person name="Kuo A."/>
            <person name="Salamov A."/>
            <person name="Ahrendt S.R."/>
            <person name="Lipzen A."/>
            <person name="Sullivan W."/>
            <person name="Andreopoulos W.B."/>
            <person name="Clum A."/>
            <person name="Lindquist E."/>
            <person name="Daum C."/>
            <person name="Ramamoorthy G.K."/>
            <person name="Gryganskyi A."/>
            <person name="Culley D."/>
            <person name="Magnuson J.K."/>
            <person name="James T.Y."/>
            <person name="O'Malley M.A."/>
            <person name="Stajich J.E."/>
            <person name="Spatafora J.W."/>
            <person name="Visel A."/>
            <person name="Grigoriev I.V."/>
        </authorList>
    </citation>
    <scope>NUCLEOTIDE SEQUENCE [LARGE SCALE GENOMIC DNA]</scope>
    <source>
        <strain evidence="4 5">CBS 931.73</strain>
    </source>
</reference>
<evidence type="ECO:0000256" key="2">
    <source>
        <dbReference type="SAM" id="MobiDB-lite"/>
    </source>
</evidence>
<dbReference type="InterPro" id="IPR002110">
    <property type="entry name" value="Ankyrin_rpt"/>
</dbReference>
<dbReference type="PROSITE" id="PS50297">
    <property type="entry name" value="ANK_REP_REGION"/>
    <property type="match status" value="1"/>
</dbReference>
<dbReference type="Proteomes" id="UP000193498">
    <property type="component" value="Unassembled WGS sequence"/>
</dbReference>
<dbReference type="SMART" id="SM00248">
    <property type="entry name" value="ANK"/>
    <property type="match status" value="2"/>
</dbReference>
<dbReference type="InterPro" id="IPR052072">
    <property type="entry name" value="Vascular_dev_regulator"/>
</dbReference>
<keyword evidence="5" id="KW-1185">Reference proteome</keyword>
<dbReference type="PROSITE" id="PS50088">
    <property type="entry name" value="ANK_REPEAT"/>
    <property type="match status" value="2"/>
</dbReference>
<dbReference type="GO" id="GO:0051020">
    <property type="term" value="F:GTPase binding"/>
    <property type="evidence" value="ECO:0007669"/>
    <property type="project" value="TreeGrafter"/>
</dbReference>
<dbReference type="Pfam" id="PF12796">
    <property type="entry name" value="Ank_2"/>
    <property type="match status" value="1"/>
</dbReference>
<evidence type="ECO:0000313" key="5">
    <source>
        <dbReference type="Proteomes" id="UP000193498"/>
    </source>
</evidence>
<comment type="caution">
    <text evidence="4">The sequence shown here is derived from an EMBL/GenBank/DDBJ whole genome shotgun (WGS) entry which is preliminary data.</text>
</comment>
<dbReference type="InterPro" id="IPR002710">
    <property type="entry name" value="Dilute_dom"/>
</dbReference>
<feature type="compositionally biased region" description="Polar residues" evidence="2">
    <location>
        <begin position="406"/>
        <end position="416"/>
    </location>
</feature>
<feature type="compositionally biased region" description="Low complexity" evidence="2">
    <location>
        <begin position="601"/>
        <end position="637"/>
    </location>
</feature>
<accession>A0A1Y1XUG7</accession>
<dbReference type="SUPFAM" id="SSF48403">
    <property type="entry name" value="Ankyrin repeat"/>
    <property type="match status" value="1"/>
</dbReference>